<comment type="caution">
    <text evidence="10">Lacks conserved residue(s) required for the propagation of feature annotation.</text>
</comment>
<feature type="disulfide bond" evidence="10">
    <location>
        <begin position="814"/>
        <end position="823"/>
    </location>
</feature>
<keyword evidence="8" id="KW-0325">Glycoprotein</keyword>
<dbReference type="Gene3D" id="2.170.300.10">
    <property type="entry name" value="Tie2 ligand-binding domain superfamily"/>
    <property type="match status" value="1"/>
</dbReference>
<feature type="disulfide bond" evidence="10">
    <location>
        <begin position="472"/>
        <end position="481"/>
    </location>
</feature>
<evidence type="ECO:0000256" key="1">
    <source>
        <dbReference type="ARBA" id="ARBA00004302"/>
    </source>
</evidence>
<comment type="caution">
    <text evidence="14">The sequence shown here is derived from an EMBL/GenBank/DDBJ whole genome shotgun (WGS) entry which is preliminary data.</text>
</comment>
<dbReference type="Pfam" id="PF00052">
    <property type="entry name" value="Laminin_B"/>
    <property type="match status" value="1"/>
</dbReference>
<feature type="compositionally biased region" description="Low complexity" evidence="12">
    <location>
        <begin position="1700"/>
        <end position="1709"/>
    </location>
</feature>
<dbReference type="InterPro" id="IPR008211">
    <property type="entry name" value="Laminin_N"/>
</dbReference>
<proteinExistence type="predicted"/>
<dbReference type="FunFam" id="2.10.25.10:FF:000090">
    <property type="entry name" value="laminin subunit alpha"/>
    <property type="match status" value="3"/>
</dbReference>
<dbReference type="Pfam" id="PF00053">
    <property type="entry name" value="EGF_laminin"/>
    <property type="match status" value="10"/>
</dbReference>
<evidence type="ECO:0000256" key="10">
    <source>
        <dbReference type="PROSITE-ProRule" id="PRU00460"/>
    </source>
</evidence>
<dbReference type="EMBL" id="CACRXK020002762">
    <property type="protein sequence ID" value="CAB3995924.1"/>
    <property type="molecule type" value="Genomic_DNA"/>
</dbReference>
<comment type="subcellular location">
    <subcellularLocation>
        <location evidence="1">Secreted</location>
        <location evidence="1">Extracellular space</location>
        <location evidence="1">Extracellular matrix</location>
        <location evidence="1">Basement membrane</location>
    </subcellularLocation>
</comment>
<feature type="signal peptide" evidence="13">
    <location>
        <begin position="1"/>
        <end position="20"/>
    </location>
</feature>
<dbReference type="Pfam" id="PF00055">
    <property type="entry name" value="Laminin_N"/>
    <property type="match status" value="1"/>
</dbReference>
<dbReference type="PROSITE" id="PS51116">
    <property type="entry name" value="LAMININ_IVB"/>
    <property type="match status" value="1"/>
</dbReference>
<dbReference type="CDD" id="cd00055">
    <property type="entry name" value="EGF_Lam"/>
    <property type="match status" value="8"/>
</dbReference>
<dbReference type="FunFam" id="2.10.25.10:FF:000074">
    <property type="entry name" value="Laminin subunit alpha"/>
    <property type="match status" value="1"/>
</dbReference>
<feature type="disulfide bond" evidence="10">
    <location>
        <begin position="747"/>
        <end position="764"/>
    </location>
</feature>
<dbReference type="PRINTS" id="PR00011">
    <property type="entry name" value="EGFLAMININ"/>
</dbReference>
<keyword evidence="2" id="KW-0964">Secreted</keyword>
<dbReference type="SMART" id="SM00136">
    <property type="entry name" value="LamNT"/>
    <property type="match status" value="1"/>
</dbReference>
<dbReference type="FunFam" id="2.10.25.10:FF:000082">
    <property type="entry name" value="Laminin subunit alpha 1"/>
    <property type="match status" value="1"/>
</dbReference>
<dbReference type="PROSITE" id="PS01248">
    <property type="entry name" value="EGF_LAM_1"/>
    <property type="match status" value="4"/>
</dbReference>
<feature type="chain" id="PRO_5044310276" evidence="13">
    <location>
        <begin position="21"/>
        <end position="1813"/>
    </location>
</feature>
<dbReference type="Gene3D" id="2.10.25.10">
    <property type="entry name" value="Laminin"/>
    <property type="match status" value="7"/>
</dbReference>
<keyword evidence="6" id="KW-0084">Basement membrane</keyword>
<evidence type="ECO:0000256" key="7">
    <source>
        <dbReference type="ARBA" id="ARBA00023157"/>
    </source>
</evidence>
<gene>
    <name evidence="14" type="ORF">PACLA_8A001901</name>
</gene>
<reference evidence="14" key="1">
    <citation type="submission" date="2020-04" db="EMBL/GenBank/DDBJ databases">
        <authorList>
            <person name="Alioto T."/>
            <person name="Alioto T."/>
            <person name="Gomez Garrido J."/>
        </authorList>
    </citation>
    <scope>NUCLEOTIDE SEQUENCE</scope>
    <source>
        <strain evidence="14">A484AB</strain>
    </source>
</reference>
<dbReference type="PANTHER" id="PTHR10574:SF440">
    <property type="entry name" value="LAMININ EGF-LIKE DOMAIN-CONTAINING PROTEIN"/>
    <property type="match status" value="1"/>
</dbReference>
<dbReference type="Gene3D" id="2.60.120.260">
    <property type="entry name" value="Galactose-binding domain-like"/>
    <property type="match status" value="1"/>
</dbReference>
<feature type="disulfide bond" evidence="10">
    <location>
        <begin position="745"/>
        <end position="757"/>
    </location>
</feature>
<evidence type="ECO:0000256" key="5">
    <source>
        <dbReference type="ARBA" id="ARBA00022737"/>
    </source>
</evidence>
<evidence type="ECO:0000313" key="14">
    <source>
        <dbReference type="EMBL" id="CAB3995924.1"/>
    </source>
</evidence>
<feature type="disulfide bond" evidence="10">
    <location>
        <begin position="766"/>
        <end position="775"/>
    </location>
</feature>
<dbReference type="SMART" id="SM00180">
    <property type="entry name" value="EGF_Lam"/>
    <property type="match status" value="10"/>
</dbReference>
<feature type="region of interest" description="Disordered" evidence="12">
    <location>
        <begin position="1700"/>
        <end position="1719"/>
    </location>
</feature>
<feature type="coiled-coil region" evidence="11">
    <location>
        <begin position="1257"/>
        <end position="1284"/>
    </location>
</feature>
<feature type="disulfide bond" evidence="10">
    <location>
        <begin position="795"/>
        <end position="812"/>
    </location>
</feature>
<keyword evidence="4 13" id="KW-0732">Signal</keyword>
<sequence length="1813" mass="202389">MVSLLIYGFLFQLAFNDVSTNSADDKLDNNGHRCNQYGVCLPGAEDIAAPPRTILADNTCGSPPYDDYCPLTQSTCFGCNSTSSKNIHPAGFMIDRSGGYSSSNFETWWQSQNWWEWLQDGGQQPLPVNITISLNKSYVLTGDVRVTFKFTKPAQMVMEKSTDFGLTWTPLQYFADDCPARFGMQRSPLNCSTNAVLCSEKYSDQNEGPLYFSFLNCYTKETFWDPKIQNLIEATDLRLRLEFPATDGLHGLQAESDLRKYFYAISDIQVFGRCQCHGHGKNCEFPEDYNGGYVNIPTCLCEHNTEGVNCERCKPLYNNKTWMPATSMSKRNYPCEKCECYLHASSCKFNNTLGHGVCNDCEDNTRGYFCEQCEDKFYRNLSRTLNDPLVCLDCNCAQEGITNHGSCSQEVATIGQCECKQNVTGRRCDRCEDAYYGYTNPPVGNCIACKCNEHGTVNGSLNCHNVTGQCSCKRNTDQRTCSQCKLGFHSFPNTTDGDCWPCDYCDPGGTTPDICEKNQGKCLCRYGIQNEKCSNVTSNRFFPKYDYFLYEAEYQPGNYNITSNISEYNKYFTGRGYAEIKNEQYIKFEISVQVRNNFNVTLRYSINAVGEFGISIRGNMTLACPEINQDIPIDGLQPYARGELWESDERILLCPGIKYTIRVYSRDSNTSIKVDSLLLIPDLTQLDSYDTTAPKATRSSSSRTPSEDECLSDFTTVQRSKQAPPGCRIVTFSTMVELLNGSLACECSSIGAISAECQDYGGQCRCKQGVMGRTCDRCEPGFYNFTENGCTPCSCNDLGSENYVCDPDSGQCECKQDVEGRVCDHCKQHHYGIHTGQGCTSCNCNPTGSLNLTCDDVTGKCYCKPGVEDVSTDKCDICRQNYFNFTEEGCLACNCNEAGSRSLQCHNSSGECPCKDNTSGMKCSQCINGTFSLEKANPSGCIPRFCFNRSKTCSAASGYVLSQIKQSNLTIPTHGYARLSGRFQGFQLYSYVRVFEVNFTETVNITNIELRLKGVDYNATFTLNSTQCHTQEVGRYCVILHEKYAQEKLTANQMQSVLADVNEASVSISGDLRNGTEINVAMGTAIPGRRGNQASHVERCECPGHYKELSCQNCNTGFTRENASSNAFVNCASCFCNNRSKECDGESGVCKDCRLSLGDHCERCGFGVDIDTGCQQCSPEYWHPDIANEEKECRACNCVLNNTLYHNSSVCNGTTGQCLCKSYVGGRQCQHCAENYYNTSHGCRECPECYGLLKVHVHNLRDLVKEVAETVKNLTRKFDDIDNKEFDRRLTIAKITVNNIYDKANVTANQDPNNLNMTIDVLHNLNSSVTELEVHVERLKRQENELQVLLNSTSNSTESAYGSLQQANTSRPMIEDLRNAIGSFVQPLEVVKESMKALNNTLWSIAENLTTTSKSELDKTSQVLSNAKTVEVNLNNNTQNINSLQNETRASLKYGQETLNASINFSAQTNDVFDMSKDIMKTVDHLTEVIQANRNLTRKLNDSIFSPSLEYESTINNASKSVKDSQTQTIKAANVLHNTETLLNEAKAINQNATEANNSATNILNDAHTTLEILQNFQNTSANATKMAGKSLQLINSIKVESTRSINEIMNVSKSVKEGLEYTEEANRLADQAYVLAQAENQGITSVHNRSKTLDDHHKSTVCSNNRMSAYQRNITARSGALTSLLATCPLAEARNANERANNSLNESRQTQDDSVETQQDVRNVREGVLETQSKVENIESAVRADTHQEKVDTHTELFQELRADLVKLRRAKEKRALLIQQLKERVRTMKLEIQDLESLRDSFKDIPPCTKT</sequence>
<evidence type="ECO:0000256" key="8">
    <source>
        <dbReference type="ARBA" id="ARBA00023180"/>
    </source>
</evidence>
<keyword evidence="11" id="KW-0175">Coiled coil</keyword>
<feature type="disulfide bond" evidence="10">
    <location>
        <begin position="844"/>
        <end position="861"/>
    </location>
</feature>
<evidence type="ECO:0000256" key="2">
    <source>
        <dbReference type="ARBA" id="ARBA00022525"/>
    </source>
</evidence>
<dbReference type="PROSITE" id="PS50027">
    <property type="entry name" value="EGF_LAM_2"/>
    <property type="match status" value="6"/>
</dbReference>
<dbReference type="GO" id="GO:0009887">
    <property type="term" value="P:animal organ morphogenesis"/>
    <property type="evidence" value="ECO:0007669"/>
    <property type="project" value="TreeGrafter"/>
</dbReference>
<organism evidence="14 15">
    <name type="scientific">Paramuricea clavata</name>
    <name type="common">Red gorgonian</name>
    <name type="synonym">Violescent sea-whip</name>
    <dbReference type="NCBI Taxonomy" id="317549"/>
    <lineage>
        <taxon>Eukaryota</taxon>
        <taxon>Metazoa</taxon>
        <taxon>Cnidaria</taxon>
        <taxon>Anthozoa</taxon>
        <taxon>Octocorallia</taxon>
        <taxon>Malacalcyonacea</taxon>
        <taxon>Plexauridae</taxon>
        <taxon>Paramuricea</taxon>
    </lineage>
</organism>
<evidence type="ECO:0000256" key="6">
    <source>
        <dbReference type="ARBA" id="ARBA00022869"/>
    </source>
</evidence>
<evidence type="ECO:0000256" key="13">
    <source>
        <dbReference type="SAM" id="SignalP"/>
    </source>
</evidence>
<dbReference type="PANTHER" id="PTHR10574">
    <property type="entry name" value="NETRIN/LAMININ-RELATED"/>
    <property type="match status" value="1"/>
</dbReference>
<dbReference type="InterPro" id="IPR050440">
    <property type="entry name" value="Laminin/Netrin_ECM"/>
</dbReference>
<dbReference type="InterPro" id="IPR002049">
    <property type="entry name" value="LE_dom"/>
</dbReference>
<evidence type="ECO:0000313" key="15">
    <source>
        <dbReference type="Proteomes" id="UP001152795"/>
    </source>
</evidence>
<feature type="disulfide bond" evidence="10">
    <location>
        <begin position="842"/>
        <end position="854"/>
    </location>
</feature>
<keyword evidence="5" id="KW-0677">Repeat</keyword>
<keyword evidence="7 10" id="KW-1015">Disulfide bond</keyword>
<dbReference type="SUPFAM" id="SSF57196">
    <property type="entry name" value="EGF/Laminin"/>
    <property type="match status" value="8"/>
</dbReference>
<dbReference type="InterPro" id="IPR013015">
    <property type="entry name" value="Laminin_IV_B"/>
</dbReference>
<evidence type="ECO:0000256" key="12">
    <source>
        <dbReference type="SAM" id="MobiDB-lite"/>
    </source>
</evidence>
<feature type="coiled-coil region" evidence="11">
    <location>
        <begin position="1752"/>
        <end position="1800"/>
    </location>
</feature>
<dbReference type="OrthoDB" id="9981301at2759"/>
<name>A0A7D9DYT5_PARCT</name>
<dbReference type="InterPro" id="IPR000034">
    <property type="entry name" value="Laminin_IV"/>
</dbReference>
<feature type="disulfide bond" evidence="10">
    <location>
        <begin position="793"/>
        <end position="805"/>
    </location>
</feature>
<keyword evidence="3" id="KW-0272">Extracellular matrix</keyword>
<accession>A0A7D9DYT5</accession>
<protein>
    <submittedName>
        <fullName evidence="14">Uncharacterized protein</fullName>
    </submittedName>
</protein>
<feature type="disulfide bond" evidence="10">
    <location>
        <begin position="419"/>
        <end position="428"/>
    </location>
</feature>
<dbReference type="Proteomes" id="UP001152795">
    <property type="component" value="Unassembled WGS sequence"/>
</dbReference>
<feature type="coiled-coil region" evidence="11">
    <location>
        <begin position="1322"/>
        <end position="1356"/>
    </location>
</feature>
<dbReference type="GO" id="GO:0009888">
    <property type="term" value="P:tissue development"/>
    <property type="evidence" value="ECO:0007669"/>
    <property type="project" value="TreeGrafter"/>
</dbReference>
<keyword evidence="15" id="KW-1185">Reference proteome</keyword>
<dbReference type="PROSITE" id="PS51117">
    <property type="entry name" value="LAMININ_NTER"/>
    <property type="match status" value="1"/>
</dbReference>
<feature type="disulfide bond" evidence="10">
    <location>
        <begin position="914"/>
        <end position="923"/>
    </location>
</feature>
<evidence type="ECO:0000256" key="3">
    <source>
        <dbReference type="ARBA" id="ARBA00022530"/>
    </source>
</evidence>
<keyword evidence="9 10" id="KW-0424">Laminin EGF-like domain</keyword>
<evidence type="ECO:0000256" key="9">
    <source>
        <dbReference type="ARBA" id="ARBA00023292"/>
    </source>
</evidence>
<evidence type="ECO:0000256" key="4">
    <source>
        <dbReference type="ARBA" id="ARBA00022729"/>
    </source>
</evidence>
<feature type="disulfide bond" evidence="10">
    <location>
        <begin position="893"/>
        <end position="905"/>
    </location>
</feature>
<evidence type="ECO:0000256" key="11">
    <source>
        <dbReference type="SAM" id="Coils"/>
    </source>
</evidence>
<dbReference type="GO" id="GO:0005604">
    <property type="term" value="C:basement membrane"/>
    <property type="evidence" value="ECO:0007669"/>
    <property type="project" value="UniProtKB-SubCell"/>
</dbReference>
<feature type="disulfide bond" evidence="10">
    <location>
        <begin position="895"/>
        <end position="912"/>
    </location>
</feature>